<evidence type="ECO:0000256" key="1">
    <source>
        <dbReference type="SAM" id="Phobius"/>
    </source>
</evidence>
<feature type="transmembrane region" description="Helical" evidence="1">
    <location>
        <begin position="146"/>
        <end position="170"/>
    </location>
</feature>
<keyword evidence="3" id="KW-1185">Reference proteome</keyword>
<dbReference type="STRING" id="1391653.AKJ08_3197"/>
<dbReference type="EMBL" id="CP012332">
    <property type="protein sequence ID" value="AKU92810.1"/>
    <property type="molecule type" value="Genomic_DNA"/>
</dbReference>
<keyword evidence="1" id="KW-0812">Transmembrane</keyword>
<feature type="transmembrane region" description="Helical" evidence="1">
    <location>
        <begin position="303"/>
        <end position="325"/>
    </location>
</feature>
<feature type="transmembrane region" description="Helical" evidence="1">
    <location>
        <begin position="191"/>
        <end position="213"/>
    </location>
</feature>
<protein>
    <recommendedName>
        <fullName evidence="4">Molybdopterin oxidoreductase</fullName>
    </recommendedName>
</protein>
<reference evidence="2 3" key="1">
    <citation type="submission" date="2015-08" db="EMBL/GenBank/DDBJ databases">
        <authorList>
            <person name="Babu N.S."/>
            <person name="Beckwith C.J."/>
            <person name="Beseler K.G."/>
            <person name="Brison A."/>
            <person name="Carone J.V."/>
            <person name="Caskin T.P."/>
            <person name="Diamond M."/>
            <person name="Durham M.E."/>
            <person name="Foxe J.M."/>
            <person name="Go M."/>
            <person name="Henderson B.A."/>
            <person name="Jones I.B."/>
            <person name="McGettigan J.A."/>
            <person name="Micheletti S.J."/>
            <person name="Nasrallah M.E."/>
            <person name="Ortiz D."/>
            <person name="Piller C.R."/>
            <person name="Privatt S.R."/>
            <person name="Schneider S.L."/>
            <person name="Sharp S."/>
            <person name="Smith T.C."/>
            <person name="Stanton J.D."/>
            <person name="Ullery H.E."/>
            <person name="Wilson R.J."/>
            <person name="Serrano M.G."/>
            <person name="Buck G."/>
            <person name="Lee V."/>
            <person name="Wang Y."/>
            <person name="Carvalho R."/>
            <person name="Voegtly L."/>
            <person name="Shi R."/>
            <person name="Duckworth R."/>
            <person name="Johnson A."/>
            <person name="Loviza R."/>
            <person name="Walstead R."/>
            <person name="Shah Z."/>
            <person name="Kiflezghi M."/>
            <person name="Wade K."/>
            <person name="Ball S.L."/>
            <person name="Bradley K.W."/>
            <person name="Asai D.J."/>
            <person name="Bowman C.A."/>
            <person name="Russell D.A."/>
            <person name="Pope W.H."/>
            <person name="Jacobs-Sera D."/>
            <person name="Hendrix R.W."/>
            <person name="Hatfull G.F."/>
        </authorList>
    </citation>
    <scope>NUCLEOTIDE SEQUENCE [LARGE SCALE GENOMIC DNA]</scope>
    <source>
        <strain evidence="2 3">DSM 27710</strain>
    </source>
</reference>
<dbReference type="PATRIC" id="fig|1391653.3.peg.3341"/>
<feature type="transmembrane region" description="Helical" evidence="1">
    <location>
        <begin position="106"/>
        <end position="126"/>
    </location>
</feature>
<dbReference type="AlphaFoldDB" id="A0A0K1PH16"/>
<evidence type="ECO:0008006" key="4">
    <source>
        <dbReference type="Google" id="ProtNLM"/>
    </source>
</evidence>
<feature type="transmembrane region" description="Helical" evidence="1">
    <location>
        <begin position="337"/>
        <end position="357"/>
    </location>
</feature>
<organism evidence="2 3">
    <name type="scientific">Vulgatibacter incomptus</name>
    <dbReference type="NCBI Taxonomy" id="1391653"/>
    <lineage>
        <taxon>Bacteria</taxon>
        <taxon>Pseudomonadati</taxon>
        <taxon>Myxococcota</taxon>
        <taxon>Myxococcia</taxon>
        <taxon>Myxococcales</taxon>
        <taxon>Cystobacterineae</taxon>
        <taxon>Vulgatibacteraceae</taxon>
        <taxon>Vulgatibacter</taxon>
    </lineage>
</organism>
<evidence type="ECO:0000313" key="3">
    <source>
        <dbReference type="Proteomes" id="UP000055590"/>
    </source>
</evidence>
<keyword evidence="1" id="KW-0472">Membrane</keyword>
<keyword evidence="1" id="KW-1133">Transmembrane helix</keyword>
<accession>A0A0K1PH16</accession>
<sequence>MSSSSTMAPSLDAHHSPSVRLDQIHWESARSKRVAVSAFAVGVLGIAATLLGTTLLEPTQAFGSYLFAYMLFLSLGLGSLFFVLLHHITGSKWGVVVRRLAEASMSTLPLFALLFIPILVGMHHLYEWADPAEVAHDALLQEKSAYLNVPFFVIRAVLYFVFWTLLSIYLSRKSVQQDKGDGARILASLKTFSAPGMMIFGLTTTFAAFDWLMSLSPHWFSTIFGVYYFAGGIQGTLALLIVIAFLLQRSGLLAGVVTIEHYHDLGKLLFGFTVFFAYIAFSQYFLIWYANIPEETFWFLDRWGPWAGTSLALILMTFVLPFIVLLSRHAKRNLAPLLIAAIIVLIGRAIDIFWLVLPSLDHDHMGPQVGWITFSALLGIGGLYVGMLAWRLGKNPLIPVGDPFLRSSLGHENG</sequence>
<gene>
    <name evidence="2" type="ORF">AKJ08_3197</name>
</gene>
<dbReference type="RefSeq" id="WP_157370750.1">
    <property type="nucleotide sequence ID" value="NZ_CP012332.1"/>
</dbReference>
<feature type="transmembrane region" description="Helical" evidence="1">
    <location>
        <begin position="225"/>
        <end position="247"/>
    </location>
</feature>
<proteinExistence type="predicted"/>
<dbReference type="PANTHER" id="PTHR43044">
    <property type="match status" value="1"/>
</dbReference>
<feature type="transmembrane region" description="Helical" evidence="1">
    <location>
        <begin position="62"/>
        <end position="85"/>
    </location>
</feature>
<dbReference type="Proteomes" id="UP000055590">
    <property type="component" value="Chromosome"/>
</dbReference>
<evidence type="ECO:0000313" key="2">
    <source>
        <dbReference type="EMBL" id="AKU92810.1"/>
    </source>
</evidence>
<feature type="transmembrane region" description="Helical" evidence="1">
    <location>
        <begin position="34"/>
        <end position="56"/>
    </location>
</feature>
<feature type="transmembrane region" description="Helical" evidence="1">
    <location>
        <begin position="369"/>
        <end position="390"/>
    </location>
</feature>
<name>A0A0K1PH16_9BACT</name>
<feature type="transmembrane region" description="Helical" evidence="1">
    <location>
        <begin position="268"/>
        <end position="291"/>
    </location>
</feature>
<dbReference type="OrthoDB" id="140980at2"/>
<dbReference type="KEGG" id="vin:AKJ08_3197"/>
<dbReference type="PANTHER" id="PTHR43044:SF1">
    <property type="entry name" value="QUINOL:CYTOCHROME C OXIDOREDUCTASE QUINONE-BINDING SUBUNIT 2"/>
    <property type="match status" value="1"/>
</dbReference>